<dbReference type="Pfam" id="PF04307">
    <property type="entry name" value="YdjM"/>
    <property type="match status" value="1"/>
</dbReference>
<dbReference type="AlphaFoldDB" id="A0A222P4X7"/>
<dbReference type="RefSeq" id="WP_094091723.1">
    <property type="nucleotide sequence ID" value="NZ_CP016397.1"/>
</dbReference>
<accession>A0A222P4X7</accession>
<evidence type="ECO:0000313" key="2">
    <source>
        <dbReference type="EMBL" id="ASQ46910.1"/>
    </source>
</evidence>
<keyword evidence="1" id="KW-1133">Transmembrane helix</keyword>
<dbReference type="OrthoDB" id="9781927at2"/>
<organism evidence="2 3">
    <name type="scientific">Legionella clemsonensis</name>
    <dbReference type="NCBI Taxonomy" id="1867846"/>
    <lineage>
        <taxon>Bacteria</taxon>
        <taxon>Pseudomonadati</taxon>
        <taxon>Pseudomonadota</taxon>
        <taxon>Gammaproteobacteria</taxon>
        <taxon>Legionellales</taxon>
        <taxon>Legionellaceae</taxon>
        <taxon>Legionella</taxon>
    </lineage>
</organism>
<name>A0A222P4X7_9GAMM</name>
<gene>
    <name evidence="2" type="ORF">clem_11865</name>
</gene>
<keyword evidence="1" id="KW-0472">Membrane</keyword>
<feature type="transmembrane region" description="Helical" evidence="1">
    <location>
        <begin position="86"/>
        <end position="106"/>
    </location>
</feature>
<dbReference type="EMBL" id="CP016397">
    <property type="protein sequence ID" value="ASQ46910.1"/>
    <property type="molecule type" value="Genomic_DNA"/>
</dbReference>
<evidence type="ECO:0008006" key="4">
    <source>
        <dbReference type="Google" id="ProtNLM"/>
    </source>
</evidence>
<feature type="transmembrane region" description="Helical" evidence="1">
    <location>
        <begin position="126"/>
        <end position="147"/>
    </location>
</feature>
<keyword evidence="3" id="KW-1185">Reference proteome</keyword>
<proteinExistence type="predicted"/>
<dbReference type="Proteomes" id="UP000201728">
    <property type="component" value="Chromosome"/>
</dbReference>
<dbReference type="PANTHER" id="PTHR40031">
    <property type="entry name" value="HYPOTHETICAL MEMBRANE SPANNING PROTEIN"/>
    <property type="match status" value="1"/>
</dbReference>
<dbReference type="KEGG" id="lcd:clem_11865"/>
<evidence type="ECO:0000313" key="3">
    <source>
        <dbReference type="Proteomes" id="UP000201728"/>
    </source>
</evidence>
<reference evidence="2 3" key="1">
    <citation type="submission" date="2016-07" db="EMBL/GenBank/DDBJ databases">
        <authorList>
            <person name="Hassler H."/>
        </authorList>
    </citation>
    <scope>NUCLEOTIDE SEQUENCE [LARGE SCALE GENOMIC DNA]</scope>
    <source>
        <strain evidence="2 3">CDC-D5610</strain>
    </source>
</reference>
<feature type="transmembrane region" description="Helical" evidence="1">
    <location>
        <begin position="58"/>
        <end position="79"/>
    </location>
</feature>
<dbReference type="InterPro" id="IPR007404">
    <property type="entry name" value="YdjM-like"/>
</dbReference>
<dbReference type="InterPro" id="IPR053170">
    <property type="entry name" value="Transcription_regulator"/>
</dbReference>
<dbReference type="PANTHER" id="PTHR40031:SF1">
    <property type="entry name" value="MEMBRANE-BOUND METAL-DEPENDENT HYDROLASE"/>
    <property type="match status" value="1"/>
</dbReference>
<keyword evidence="1" id="KW-0812">Transmembrane</keyword>
<evidence type="ECO:0000256" key="1">
    <source>
        <dbReference type="SAM" id="Phobius"/>
    </source>
</evidence>
<protein>
    <recommendedName>
        <fullName evidence="4">Inner membrane protein</fullName>
    </recommendedName>
</protein>
<sequence>MDPITQGALGAVCAQAVLFKKDKHAWIVGGLAGMAADLDIVIHSSSDPLLFFIYHRQFTHSLLFIPLGALFVSLVLMLFKRFRKHFLLTFLAAFIGYGTHGLLDAFTNYGTVLYWPFSNTRVSWDLISIIDPWFTFPLILGLVWTIVNANVKGVLYGLIFAILVLLFNAYQHHRGLQLMQTFVKSNHLSLQRLRLFPKMMSSTHWRGIGLSRDRFFAFDLALPVLGKSNMAIVANYPLARAEDIPEYIRTSPSLLRDWMVFNWFCDGYVIRANPLPLLIADGRFLLDDDPAVSLWGIQFYPNQLHVKRLNFIELEHQNDDSHTRYWR</sequence>
<feature type="transmembrane region" description="Helical" evidence="1">
    <location>
        <begin position="154"/>
        <end position="170"/>
    </location>
</feature>